<evidence type="ECO:0000256" key="7">
    <source>
        <dbReference type="ARBA" id="ARBA00023303"/>
    </source>
</evidence>
<dbReference type="AlphaFoldDB" id="A0A0N5D6I5"/>
<evidence type="ECO:0000313" key="10">
    <source>
        <dbReference type="EMBL" id="VDN06212.1"/>
    </source>
</evidence>
<dbReference type="STRING" id="103827.A0A0N5D6I5"/>
<evidence type="ECO:0000256" key="6">
    <source>
        <dbReference type="ARBA" id="ARBA00023136"/>
    </source>
</evidence>
<dbReference type="Gene3D" id="1.10.287.70">
    <property type="match status" value="1"/>
</dbReference>
<feature type="transmembrane region" description="Helical" evidence="8">
    <location>
        <begin position="67"/>
        <end position="90"/>
    </location>
</feature>
<keyword evidence="7" id="KW-0407">Ion channel</keyword>
<keyword evidence="2" id="KW-0813">Transport</keyword>
<keyword evidence="5" id="KW-0406">Ion transport</keyword>
<dbReference type="GO" id="GO:0030322">
    <property type="term" value="P:stabilization of membrane potential"/>
    <property type="evidence" value="ECO:0007669"/>
    <property type="project" value="TreeGrafter"/>
</dbReference>
<dbReference type="Proteomes" id="UP000276776">
    <property type="component" value="Unassembled WGS sequence"/>
</dbReference>
<dbReference type="GO" id="GO:0022841">
    <property type="term" value="F:potassium ion leak channel activity"/>
    <property type="evidence" value="ECO:0007669"/>
    <property type="project" value="TreeGrafter"/>
</dbReference>
<dbReference type="WBParaSite" id="TCLT_0000864701-mRNA-1">
    <property type="protein sequence ID" value="TCLT_0000864701-mRNA-1"/>
    <property type="gene ID" value="TCLT_0000864701"/>
</dbReference>
<dbReference type="InterPro" id="IPR003280">
    <property type="entry name" value="2pore_dom_K_chnl"/>
</dbReference>
<dbReference type="InterPro" id="IPR013099">
    <property type="entry name" value="K_chnl_dom"/>
</dbReference>
<dbReference type="GO" id="GO:0015271">
    <property type="term" value="F:outward rectifier potassium channel activity"/>
    <property type="evidence" value="ECO:0007669"/>
    <property type="project" value="TreeGrafter"/>
</dbReference>
<evidence type="ECO:0000256" key="3">
    <source>
        <dbReference type="ARBA" id="ARBA00022692"/>
    </source>
</evidence>
<keyword evidence="6 8" id="KW-0472">Membrane</keyword>
<evidence type="ECO:0000313" key="11">
    <source>
        <dbReference type="Proteomes" id="UP000276776"/>
    </source>
</evidence>
<organism evidence="12">
    <name type="scientific">Thelazia callipaeda</name>
    <name type="common">Oriental eyeworm</name>
    <name type="synonym">Parasitic nematode</name>
    <dbReference type="NCBI Taxonomy" id="103827"/>
    <lineage>
        <taxon>Eukaryota</taxon>
        <taxon>Metazoa</taxon>
        <taxon>Ecdysozoa</taxon>
        <taxon>Nematoda</taxon>
        <taxon>Chromadorea</taxon>
        <taxon>Rhabditida</taxon>
        <taxon>Spirurina</taxon>
        <taxon>Spiruromorpha</taxon>
        <taxon>Thelazioidea</taxon>
        <taxon>Thelaziidae</taxon>
        <taxon>Thelazia</taxon>
    </lineage>
</organism>
<dbReference type="GO" id="GO:0005886">
    <property type="term" value="C:plasma membrane"/>
    <property type="evidence" value="ECO:0007669"/>
    <property type="project" value="TreeGrafter"/>
</dbReference>
<evidence type="ECO:0000256" key="8">
    <source>
        <dbReference type="SAM" id="Phobius"/>
    </source>
</evidence>
<protein>
    <submittedName>
        <fullName evidence="12">Ion_trans_2 domain-containing protein</fullName>
    </submittedName>
</protein>
<dbReference type="EMBL" id="UYYF01004661">
    <property type="protein sequence ID" value="VDN06212.1"/>
    <property type="molecule type" value="Genomic_DNA"/>
</dbReference>
<name>A0A0N5D6I5_THECL</name>
<evidence type="ECO:0000313" key="12">
    <source>
        <dbReference type="WBParaSite" id="TCLT_0000864701-mRNA-1"/>
    </source>
</evidence>
<keyword evidence="11" id="KW-1185">Reference proteome</keyword>
<reference evidence="10 11" key="2">
    <citation type="submission" date="2018-11" db="EMBL/GenBank/DDBJ databases">
        <authorList>
            <consortium name="Pathogen Informatics"/>
        </authorList>
    </citation>
    <scope>NUCLEOTIDE SEQUENCE [LARGE SCALE GENOMIC DNA]</scope>
</reference>
<keyword evidence="3 8" id="KW-0812">Transmembrane</keyword>
<dbReference type="OrthoDB" id="297496at2759"/>
<feature type="transmembrane region" description="Helical" evidence="8">
    <location>
        <begin position="122"/>
        <end position="144"/>
    </location>
</feature>
<dbReference type="Pfam" id="PF07885">
    <property type="entry name" value="Ion_trans_2"/>
    <property type="match status" value="1"/>
</dbReference>
<evidence type="ECO:0000256" key="2">
    <source>
        <dbReference type="ARBA" id="ARBA00022448"/>
    </source>
</evidence>
<dbReference type="PANTHER" id="PTHR11003">
    <property type="entry name" value="POTASSIUM CHANNEL, SUBFAMILY K"/>
    <property type="match status" value="1"/>
</dbReference>
<evidence type="ECO:0000256" key="1">
    <source>
        <dbReference type="ARBA" id="ARBA00004141"/>
    </source>
</evidence>
<comment type="subcellular location">
    <subcellularLocation>
        <location evidence="1">Membrane</location>
        <topology evidence="1">Multi-pass membrane protein</topology>
    </subcellularLocation>
</comment>
<feature type="transmembrane region" description="Helical" evidence="8">
    <location>
        <begin position="97"/>
        <end position="116"/>
    </location>
</feature>
<keyword evidence="4 8" id="KW-1133">Transmembrane helix</keyword>
<proteinExistence type="predicted"/>
<feature type="domain" description="Potassium channel" evidence="9">
    <location>
        <begin position="75"/>
        <end position="148"/>
    </location>
</feature>
<sequence length="423" mass="48210">MQKGYKIVLNERKVLTKCLKAPWYLTKCGYRRLFCYYTRKTSEIQKLDVEEFTAFKNDILDLENFDLPIPVAISVVIAWIFICSATFCIWEKDWDYFVAFYFFFISLSTIGLGDITPTQPKYLLMLFIYIIIGLALVSMCINLIQAQMAKTYEVGQLDNLSLASANVDHSFANINKKISRLSSDSSRRASLGIFKSSKNIACGSSSKRSISRETVRNALFDKKNLNKCTQTMLSFPSPSRSSTIYRHAHNSKIKFLPRNLSLDDVMKLVDTEEGDIIVLTDLIRDESNTSDLSDVSDISNQSDLTIKPYSRSSLLPNSPSTYHIKNTFCNHFCPTGSYFTPSMHDIEAFEEIEDQILLEKINTVSNLSGVHFRSRLSLIPEIHNAKDEDYANEENTNDTQLLGSKLSVERQTSMKLPLPLHKY</sequence>
<dbReference type="PANTHER" id="PTHR11003:SF240">
    <property type="entry name" value="POTASSIUM CHANNEL DOMAIN-CONTAINING PROTEIN"/>
    <property type="match status" value="1"/>
</dbReference>
<evidence type="ECO:0000256" key="4">
    <source>
        <dbReference type="ARBA" id="ARBA00022989"/>
    </source>
</evidence>
<reference evidence="12" key="1">
    <citation type="submission" date="2017-02" db="UniProtKB">
        <authorList>
            <consortium name="WormBaseParasite"/>
        </authorList>
    </citation>
    <scope>IDENTIFICATION</scope>
</reference>
<evidence type="ECO:0000256" key="5">
    <source>
        <dbReference type="ARBA" id="ARBA00023065"/>
    </source>
</evidence>
<evidence type="ECO:0000259" key="9">
    <source>
        <dbReference type="Pfam" id="PF07885"/>
    </source>
</evidence>
<accession>A0A0N5D6I5</accession>
<gene>
    <name evidence="10" type="ORF">TCLT_LOCUS8636</name>
</gene>
<dbReference type="SUPFAM" id="SSF81324">
    <property type="entry name" value="Voltage-gated potassium channels"/>
    <property type="match status" value="1"/>
</dbReference>